<feature type="region of interest" description="Disordered" evidence="4">
    <location>
        <begin position="380"/>
        <end position="457"/>
    </location>
</feature>
<dbReference type="GO" id="GO:0000289">
    <property type="term" value="P:nuclear-transcribed mRNA poly(A) tail shortening"/>
    <property type="evidence" value="ECO:0007669"/>
    <property type="project" value="TreeGrafter"/>
</dbReference>
<dbReference type="OrthoDB" id="2155283at2759"/>
<dbReference type="InterPro" id="IPR050897">
    <property type="entry name" value="SMAUG/VTS1_RNA-bind"/>
</dbReference>
<keyword evidence="7" id="KW-1185">Reference proteome</keyword>
<dbReference type="PANTHER" id="PTHR12515:SF5">
    <property type="entry name" value="PROTEIN SMAUG"/>
    <property type="match status" value="1"/>
</dbReference>
<feature type="compositionally biased region" description="Low complexity" evidence="4">
    <location>
        <begin position="441"/>
        <end position="454"/>
    </location>
</feature>
<dbReference type="EMBL" id="CAACVR010000023">
    <property type="protein sequence ID" value="VEU22386.1"/>
    <property type="molecule type" value="Genomic_DNA"/>
</dbReference>
<reference evidence="6 7" key="1">
    <citation type="submission" date="2018-12" db="EMBL/GenBank/DDBJ databases">
        <authorList>
            <person name="Tiukova I."/>
            <person name="Dainat J."/>
        </authorList>
    </citation>
    <scope>NUCLEOTIDE SEQUENCE [LARGE SCALE GENOMIC DNA]</scope>
</reference>
<dbReference type="STRING" id="13370.A0A448YNC2"/>
<feature type="domain" description="SAM" evidence="5">
    <location>
        <begin position="467"/>
        <end position="528"/>
    </location>
</feature>
<dbReference type="InParanoid" id="A0A448YNC2"/>
<keyword evidence="2" id="KW-0963">Cytoplasm</keyword>
<dbReference type="SMART" id="SM00454">
    <property type="entry name" value="SAM"/>
    <property type="match status" value="1"/>
</dbReference>
<evidence type="ECO:0000259" key="5">
    <source>
        <dbReference type="PROSITE" id="PS50105"/>
    </source>
</evidence>
<protein>
    <submittedName>
        <fullName evidence="6">DEKNAAC103521</fullName>
    </submittedName>
</protein>
<dbReference type="FunCoup" id="A0A448YNC2">
    <property type="interactions" value="57"/>
</dbReference>
<evidence type="ECO:0000313" key="6">
    <source>
        <dbReference type="EMBL" id="VEU22386.1"/>
    </source>
</evidence>
<accession>A0A448YNC2</accession>
<dbReference type="AlphaFoldDB" id="A0A448YNC2"/>
<proteinExistence type="predicted"/>
<dbReference type="PROSITE" id="PS50105">
    <property type="entry name" value="SAM_DOMAIN"/>
    <property type="match status" value="1"/>
</dbReference>
<evidence type="ECO:0000256" key="3">
    <source>
        <dbReference type="ARBA" id="ARBA00022884"/>
    </source>
</evidence>
<organism evidence="6 7">
    <name type="scientific">Brettanomyces naardenensis</name>
    <name type="common">Yeast</name>
    <dbReference type="NCBI Taxonomy" id="13370"/>
    <lineage>
        <taxon>Eukaryota</taxon>
        <taxon>Fungi</taxon>
        <taxon>Dikarya</taxon>
        <taxon>Ascomycota</taxon>
        <taxon>Saccharomycotina</taxon>
        <taxon>Pichiomycetes</taxon>
        <taxon>Pichiales</taxon>
        <taxon>Pichiaceae</taxon>
        <taxon>Brettanomyces</taxon>
    </lineage>
</organism>
<feature type="compositionally biased region" description="Low complexity" evidence="4">
    <location>
        <begin position="384"/>
        <end position="400"/>
    </location>
</feature>
<name>A0A448YNC2_BRENA</name>
<evidence type="ECO:0000256" key="2">
    <source>
        <dbReference type="ARBA" id="ARBA00022490"/>
    </source>
</evidence>
<gene>
    <name evidence="6" type="ORF">BRENAR_LOCUS3117</name>
</gene>
<sequence>MALLSPPSSRYAFEPALTTSAIPPIASLLMPSSHGGIITSANNTATNTTTNSSINSTNSSLGGISNGVIKHGRSHSAQGAQQPLQGGASQFLPRIIAQPPIASLVSQPARGFGSQDDVPAFDPKTRALLQNFTTDLSTFTQWISSLQPEQQRTVIDVFLETVADEVVTYVKEKTAAAVPVAAVSAGQSIAHTQNHARPMRFSPPLSAATVQPPVRPVSPLLMLNGDSTITPVDVSGSPIFSGNTMGSPLGSPLGSPAAIPVQPVMASLSLGDPVARPRSAGPLYGLTQMPPSYGGGSTTGASSPYGASPNGVFAQPSAQPLFRVFSSDLDPTGFQRRAHDFFDDGTADAAAQQFGLTSATDFAGQNALKLNHSLNTITRKQGRQVQQVQVQHPQSQQPSQDLTPQDDRGRTSSPFGTQVVHEGQSLSVPPTSRAHGLGANSSGHSPGSVSPPSVLKSAAPQDIASKKLLENIPLWLKTLRLHKYTDNLKGLQWEKMVELDDQDLEDLGVSTVGARNKLLKSFAYVKENLHD</sequence>
<dbReference type="InterPro" id="IPR013761">
    <property type="entry name" value="SAM/pointed_sf"/>
</dbReference>
<dbReference type="PANTHER" id="PTHR12515">
    <property type="entry name" value="STERILE ALPHA MOTIF DOMAIN CONTAINING PROTEIN 4-RELATED"/>
    <property type="match status" value="1"/>
</dbReference>
<evidence type="ECO:0000256" key="1">
    <source>
        <dbReference type="ARBA" id="ARBA00004496"/>
    </source>
</evidence>
<dbReference type="Gene3D" id="1.10.150.50">
    <property type="entry name" value="Transcription Factor, Ets-1"/>
    <property type="match status" value="1"/>
</dbReference>
<dbReference type="Pfam" id="PF07647">
    <property type="entry name" value="SAM_2"/>
    <property type="match status" value="1"/>
</dbReference>
<dbReference type="GO" id="GO:0003729">
    <property type="term" value="F:mRNA binding"/>
    <property type="evidence" value="ECO:0007669"/>
    <property type="project" value="TreeGrafter"/>
</dbReference>
<keyword evidence="3" id="KW-0694">RNA-binding</keyword>
<comment type="subcellular location">
    <subcellularLocation>
        <location evidence="1">Cytoplasm</location>
    </subcellularLocation>
</comment>
<dbReference type="GO" id="GO:0000932">
    <property type="term" value="C:P-body"/>
    <property type="evidence" value="ECO:0007669"/>
    <property type="project" value="TreeGrafter"/>
</dbReference>
<dbReference type="InterPro" id="IPR001660">
    <property type="entry name" value="SAM"/>
</dbReference>
<dbReference type="Proteomes" id="UP000290900">
    <property type="component" value="Unassembled WGS sequence"/>
</dbReference>
<dbReference type="SUPFAM" id="SSF47769">
    <property type="entry name" value="SAM/Pointed domain"/>
    <property type="match status" value="1"/>
</dbReference>
<evidence type="ECO:0000313" key="7">
    <source>
        <dbReference type="Proteomes" id="UP000290900"/>
    </source>
</evidence>
<evidence type="ECO:0000256" key="4">
    <source>
        <dbReference type="SAM" id="MobiDB-lite"/>
    </source>
</evidence>